<keyword evidence="3" id="KW-0813">Transport</keyword>
<dbReference type="GO" id="GO:1990281">
    <property type="term" value="C:efflux pump complex"/>
    <property type="evidence" value="ECO:0007669"/>
    <property type="project" value="TreeGrafter"/>
</dbReference>
<evidence type="ECO:0000256" key="8">
    <source>
        <dbReference type="SAM" id="MobiDB-lite"/>
    </source>
</evidence>
<comment type="subcellular location">
    <subcellularLocation>
        <location evidence="1">Cell outer membrane</location>
    </subcellularLocation>
</comment>
<dbReference type="AlphaFoldDB" id="A0A8E6ESU3"/>
<comment type="similarity">
    <text evidence="2">Belongs to the outer membrane factor (OMF) (TC 1.B.17) family.</text>
</comment>
<reference evidence="9" key="1">
    <citation type="submission" date="2021-05" db="EMBL/GenBank/DDBJ databases">
        <title>Complete genome sequence of the cellulolytic planctomycete Telmatocola sphagniphila SP2T and characterization of the first cellulase from planctomycetes.</title>
        <authorList>
            <person name="Rakitin A.L."/>
            <person name="Beletsky A.V."/>
            <person name="Naumoff D.G."/>
            <person name="Kulichevskaya I.S."/>
            <person name="Mardanov A.V."/>
            <person name="Ravin N.V."/>
            <person name="Dedysh S.N."/>
        </authorList>
    </citation>
    <scope>NUCLEOTIDE SEQUENCE</scope>
    <source>
        <strain evidence="9">SP2T</strain>
    </source>
</reference>
<dbReference type="PANTHER" id="PTHR30026">
    <property type="entry name" value="OUTER MEMBRANE PROTEIN TOLC"/>
    <property type="match status" value="1"/>
</dbReference>
<dbReference type="KEGG" id="tsph:KIH39_21360"/>
<evidence type="ECO:0000313" key="10">
    <source>
        <dbReference type="Proteomes" id="UP000676194"/>
    </source>
</evidence>
<sequence length="784" mass="84979">MKRWKSKLAVPAMLTILGATGCKQQLYMHQDDHLGVTTLNLPKDLDTNPNYSVAANPREDIRTPPTVDDPDQPARYMTLQEALIMGLEQGNRGNNSAAALPGGNISRSIVNDDLVTFTGSGVSSDDPIRAFALDPASIGANIEGALAKFDTRWVTAANWGRTDTAPVNIFSAANNGDTASVSSGFIKPLPTGGVAGVTFETDYQKVANPNVGGTTYTTTNPAYRPSLTFAIDQPLLRDYGVDINQLLASHPGSSVIPNYKPTGGRSEGILITRIRYEQQKYEFERNVNILLFNIESAYWNLYASYYALYANDQGLRQSFETWRLTRVLVEAGLRADQDLAQVRSRFEGFRASRIAALQTTMEAERQLRSLLGMPPVDGFRLVPADQPTQALYMPDYKEAVNETLQNRPELNMIRQDLKAQQLNLLVQKNSTRPDLRFSANYNINSIGSRLDGSAPNNALGALADNNYNTWNMGLRLDIPLGYRDGYAAKRVAELQLARTYVTLRNQERKAEDFTKVAYQQLFNQYQQIRAYRAQREALGRELELLFSRVQLGKDPLLNMLDAQRDFASAIQSEQQAVANYNVAIAGFHYAKGTLQMYDNVGIADGPLPSSGLIPSHEVHKRKRRFDKTGVEPVASGSVVPGTPVPGGVLPPGVVAPAVPAPVVPGAPLNPGTPAPTTPGNNPPTAFVPGVTSDSASSTIYKPTATQTVPSVGVPLQPSVLGTNDVAPPNVIAPPPITSDTGRPLITVTTTPNENVPVPPAGALLPPANDPVPGNNNFIPTSRQK</sequence>
<dbReference type="RefSeq" id="WP_213495250.1">
    <property type="nucleotide sequence ID" value="NZ_CP074694.1"/>
</dbReference>
<dbReference type="GO" id="GO:0015288">
    <property type="term" value="F:porin activity"/>
    <property type="evidence" value="ECO:0007669"/>
    <property type="project" value="TreeGrafter"/>
</dbReference>
<dbReference type="Pfam" id="PF02321">
    <property type="entry name" value="OEP"/>
    <property type="match status" value="1"/>
</dbReference>
<feature type="region of interest" description="Disordered" evidence="8">
    <location>
        <begin position="751"/>
        <end position="784"/>
    </location>
</feature>
<evidence type="ECO:0000256" key="7">
    <source>
        <dbReference type="ARBA" id="ARBA00023237"/>
    </source>
</evidence>
<keyword evidence="10" id="KW-1185">Reference proteome</keyword>
<proteinExistence type="inferred from homology"/>
<dbReference type="PROSITE" id="PS51257">
    <property type="entry name" value="PROKAR_LIPOPROTEIN"/>
    <property type="match status" value="1"/>
</dbReference>
<gene>
    <name evidence="9" type="ORF">KIH39_21360</name>
</gene>
<evidence type="ECO:0000256" key="5">
    <source>
        <dbReference type="ARBA" id="ARBA00022692"/>
    </source>
</evidence>
<protein>
    <submittedName>
        <fullName evidence="9">TolC family protein</fullName>
    </submittedName>
</protein>
<name>A0A8E6ESU3_9BACT</name>
<dbReference type="GO" id="GO:0009279">
    <property type="term" value="C:cell outer membrane"/>
    <property type="evidence" value="ECO:0007669"/>
    <property type="project" value="UniProtKB-SubCell"/>
</dbReference>
<dbReference type="SUPFAM" id="SSF56954">
    <property type="entry name" value="Outer membrane efflux proteins (OEP)"/>
    <property type="match status" value="1"/>
</dbReference>
<feature type="region of interest" description="Disordered" evidence="8">
    <location>
        <begin position="47"/>
        <end position="72"/>
    </location>
</feature>
<keyword evidence="4" id="KW-1134">Transmembrane beta strand</keyword>
<dbReference type="PANTHER" id="PTHR30026:SF23">
    <property type="entry name" value="TO APRF-PUTATIVE OUTER MEMBRANE EFFLUX PROTEIN OR SECRETED ALKALINE PHOSPHATASE-RELATED"/>
    <property type="match status" value="1"/>
</dbReference>
<evidence type="ECO:0000256" key="6">
    <source>
        <dbReference type="ARBA" id="ARBA00023136"/>
    </source>
</evidence>
<evidence type="ECO:0000256" key="2">
    <source>
        <dbReference type="ARBA" id="ARBA00007613"/>
    </source>
</evidence>
<accession>A0A8E6ESU3</accession>
<feature type="compositionally biased region" description="Low complexity" evidence="8">
    <location>
        <begin position="751"/>
        <end position="766"/>
    </location>
</feature>
<keyword evidence="7" id="KW-0998">Cell outer membrane</keyword>
<feature type="region of interest" description="Disordered" evidence="8">
    <location>
        <begin position="668"/>
        <end position="697"/>
    </location>
</feature>
<keyword evidence="6" id="KW-0472">Membrane</keyword>
<dbReference type="InterPro" id="IPR051906">
    <property type="entry name" value="TolC-like"/>
</dbReference>
<dbReference type="Proteomes" id="UP000676194">
    <property type="component" value="Chromosome"/>
</dbReference>
<keyword evidence="5" id="KW-0812">Transmembrane</keyword>
<dbReference type="InterPro" id="IPR003423">
    <property type="entry name" value="OMP_efflux"/>
</dbReference>
<dbReference type="EMBL" id="CP074694">
    <property type="protein sequence ID" value="QVL31369.1"/>
    <property type="molecule type" value="Genomic_DNA"/>
</dbReference>
<dbReference type="GO" id="GO:0015562">
    <property type="term" value="F:efflux transmembrane transporter activity"/>
    <property type="evidence" value="ECO:0007669"/>
    <property type="project" value="InterPro"/>
</dbReference>
<evidence type="ECO:0000256" key="3">
    <source>
        <dbReference type="ARBA" id="ARBA00022448"/>
    </source>
</evidence>
<evidence type="ECO:0000256" key="1">
    <source>
        <dbReference type="ARBA" id="ARBA00004442"/>
    </source>
</evidence>
<feature type="compositionally biased region" description="Polar residues" evidence="8">
    <location>
        <begin position="773"/>
        <end position="784"/>
    </location>
</feature>
<dbReference type="Gene3D" id="1.20.1600.10">
    <property type="entry name" value="Outer membrane efflux proteins (OEP)"/>
    <property type="match status" value="1"/>
</dbReference>
<evidence type="ECO:0000256" key="4">
    <source>
        <dbReference type="ARBA" id="ARBA00022452"/>
    </source>
</evidence>
<organism evidence="9 10">
    <name type="scientific">Telmatocola sphagniphila</name>
    <dbReference type="NCBI Taxonomy" id="1123043"/>
    <lineage>
        <taxon>Bacteria</taxon>
        <taxon>Pseudomonadati</taxon>
        <taxon>Planctomycetota</taxon>
        <taxon>Planctomycetia</taxon>
        <taxon>Gemmatales</taxon>
        <taxon>Gemmataceae</taxon>
    </lineage>
</organism>
<evidence type="ECO:0000313" key="9">
    <source>
        <dbReference type="EMBL" id="QVL31369.1"/>
    </source>
</evidence>